<proteinExistence type="predicted"/>
<dbReference type="OrthoDB" id="6086604at2759"/>
<dbReference type="GO" id="GO:0009653">
    <property type="term" value="P:anatomical structure morphogenesis"/>
    <property type="evidence" value="ECO:0007669"/>
    <property type="project" value="TreeGrafter"/>
</dbReference>
<feature type="region of interest" description="Disordered" evidence="1">
    <location>
        <begin position="337"/>
        <end position="360"/>
    </location>
</feature>
<dbReference type="Pfam" id="PF00651">
    <property type="entry name" value="BTB"/>
    <property type="match status" value="1"/>
</dbReference>
<feature type="signal peptide" evidence="2">
    <location>
        <begin position="1"/>
        <end position="29"/>
    </location>
</feature>
<evidence type="ECO:0000256" key="1">
    <source>
        <dbReference type="SAM" id="MobiDB-lite"/>
    </source>
</evidence>
<reference evidence="4 5" key="2">
    <citation type="submission" date="2018-11" db="EMBL/GenBank/DDBJ databases">
        <authorList>
            <consortium name="Pathogen Informatics"/>
        </authorList>
    </citation>
    <scope>NUCLEOTIDE SEQUENCE [LARGE SCALE GENOMIC DNA]</scope>
</reference>
<dbReference type="SUPFAM" id="SSF54695">
    <property type="entry name" value="POZ domain"/>
    <property type="match status" value="1"/>
</dbReference>
<dbReference type="InterPro" id="IPR011989">
    <property type="entry name" value="ARM-like"/>
</dbReference>
<dbReference type="Proteomes" id="UP000270296">
    <property type="component" value="Unassembled WGS sequence"/>
</dbReference>
<evidence type="ECO:0000259" key="3">
    <source>
        <dbReference type="PROSITE" id="PS50097"/>
    </source>
</evidence>
<dbReference type="EMBL" id="UZAM01007299">
    <property type="protein sequence ID" value="VDO98170.1"/>
    <property type="molecule type" value="Genomic_DNA"/>
</dbReference>
<gene>
    <name evidence="4" type="ORF">SBAD_LOCUS2579</name>
</gene>
<accession>A0A183IG35</accession>
<keyword evidence="5" id="KW-1185">Reference proteome</keyword>
<dbReference type="Gene3D" id="3.30.710.10">
    <property type="entry name" value="Potassium Channel Kv1.1, Chain A"/>
    <property type="match status" value="1"/>
</dbReference>
<dbReference type="WBParaSite" id="SBAD_0000270701-mRNA-1">
    <property type="protein sequence ID" value="SBAD_0000270701-mRNA-1"/>
    <property type="gene ID" value="SBAD_0000270701"/>
</dbReference>
<protein>
    <submittedName>
        <fullName evidence="6">BTB domain-containing protein</fullName>
    </submittedName>
</protein>
<evidence type="ECO:0000313" key="6">
    <source>
        <dbReference type="WBParaSite" id="SBAD_0000270701-mRNA-1"/>
    </source>
</evidence>
<dbReference type="PANTHER" id="PTHR23312">
    <property type="entry name" value="ARMC5 ARMADILLO REPEAT-CONTAINING -RELATED"/>
    <property type="match status" value="1"/>
</dbReference>
<evidence type="ECO:0000313" key="5">
    <source>
        <dbReference type="Proteomes" id="UP000270296"/>
    </source>
</evidence>
<dbReference type="PANTHER" id="PTHR23312:SF8">
    <property type="entry name" value="ARMADILLO REPEAT-CONTAINING PROTEIN 5"/>
    <property type="match status" value="1"/>
</dbReference>
<name>A0A183IG35_9BILA</name>
<dbReference type="InterPro" id="IPR000210">
    <property type="entry name" value="BTB/POZ_dom"/>
</dbReference>
<dbReference type="PROSITE" id="PS50097">
    <property type="entry name" value="BTB"/>
    <property type="match status" value="1"/>
</dbReference>
<evidence type="ECO:0000256" key="2">
    <source>
        <dbReference type="SAM" id="SignalP"/>
    </source>
</evidence>
<dbReference type="InterPro" id="IPR016024">
    <property type="entry name" value="ARM-type_fold"/>
</dbReference>
<organism evidence="6">
    <name type="scientific">Soboliphyme baturini</name>
    <dbReference type="NCBI Taxonomy" id="241478"/>
    <lineage>
        <taxon>Eukaryota</taxon>
        <taxon>Metazoa</taxon>
        <taxon>Ecdysozoa</taxon>
        <taxon>Nematoda</taxon>
        <taxon>Enoplea</taxon>
        <taxon>Dorylaimia</taxon>
        <taxon>Dioctophymatida</taxon>
        <taxon>Dioctophymatoidea</taxon>
        <taxon>Soboliphymatidae</taxon>
        <taxon>Soboliphyme</taxon>
    </lineage>
</organism>
<sequence>MGCASASRSVKLSIVLLLVELCCDKECAAHVLRSENVIKYILDFTMDKDVSAGFSRLSIYSLHMLRNAARHSGSFCRLLLQHDTAYLLAKSFTNWDTDSRLLVFYIFKYFAKSMDINFAVQLIRSEFVIPMMHSETITNPGSIEATAFNQLLLLMIEHFGDMRIELSKHGAISYLMSCAKALRPAAEKPEYYVSLLSRFCHDAFTRTKMIETGAIDYLIEYVAVTDVVQLQTEIVKSLMCFLYDEQGMAYILRNSHFVPALLNFIQKHVNQFKHLHHCNGNGILQLNNDKDGSAKARPTYCPSSPTYLRCKRMREEIDDTDLPLCKNFLSSNVADAVSSSSSIPSPGSSPLRFETASRSPSVGISSPDSCDSRYGEFFESFSSSFCDKTKDVGACRRLSDASPLSLEGSTVTLVLSENEANSCPSEVISVTGSSSSAQNHPIEPSIFFELERLCGLSIHILSWISHGSHATSLSTSEVWDTLLNVVGNPVDATLQDKTMRMLKRLVRNRLNTDALISAETHAVIFEKLCRPKIACKTKCAFCVRTCQLGCDLLTSLRAQVDTAFGLGIITHLILTGDESKKMMAFRAVPFLMKTKSSLSKCLRDLHGLNNLILKVLSDDAQEQRAAFTSLSVIFTIEQLQDIVKANQNDVKIDEMSDTCRLRLVESEDDRVLFVSSTSSDEFTVDRHVLAEKSDFFRAMLVGEFPESKMQAIKVDKIYSFNVFKYVIHYLYGCRNCTEVSISSAADCLECLGMANQVMCRDLALFVSYNFVTSKYLKSSTLVEFLTTALLYHNRYLVNEAVVSQLPKHTESWFGLTVNREGEIAWVTKSEMDIDRLLSVSGNPHHVPGLDCATVSTMLPKSAPRNANPGEQLCDGNVGCDFDERLQPEKVHALPQMMTRSIDRQQPLDDERDWNFPTVSNTAFWTTLNYLNASFGEDDDDRDYIPQDDQEDENIVRRYETRSRAPSSHDGHAVLFGLDSDFGLDAFVDIDFSEDSPMNADNLEDLNSDYRTVAMDDVKRTSEDEVGLVTPTKVSGGHTNGLYDDITYFAVMNHPNLVQPLKFETADAEVIANPQEAATNGASACLEFSKRQGNVLCSASFESTSASLLSDCNSNVRLTYDEEIQLAVQMRKHVQLLAQLALFGQILPEFDEAANVACSLLYDLKTRCGDGRHVKSFFFSSNLLAAVTVAEKRPPELPRESAAVKQRLGNWVASVVASSSAFPYPQLLPKAAPGQVHVENAQRKRVRFFESEDK</sequence>
<reference evidence="6" key="1">
    <citation type="submission" date="2016-06" db="UniProtKB">
        <authorList>
            <consortium name="WormBaseParasite"/>
        </authorList>
    </citation>
    <scope>IDENTIFICATION</scope>
</reference>
<feature type="domain" description="BTB" evidence="3">
    <location>
        <begin position="668"/>
        <end position="731"/>
    </location>
</feature>
<dbReference type="SUPFAM" id="SSF48371">
    <property type="entry name" value="ARM repeat"/>
    <property type="match status" value="2"/>
</dbReference>
<feature type="chain" id="PRO_5043140000" evidence="2">
    <location>
        <begin position="30"/>
        <end position="1253"/>
    </location>
</feature>
<keyword evidence="2" id="KW-0732">Signal</keyword>
<dbReference type="InterPro" id="IPR011333">
    <property type="entry name" value="SKP1/BTB/POZ_sf"/>
</dbReference>
<evidence type="ECO:0000313" key="4">
    <source>
        <dbReference type="EMBL" id="VDO98170.1"/>
    </source>
</evidence>
<dbReference type="GO" id="GO:0005829">
    <property type="term" value="C:cytosol"/>
    <property type="evidence" value="ECO:0007669"/>
    <property type="project" value="TreeGrafter"/>
</dbReference>
<feature type="compositionally biased region" description="Low complexity" evidence="1">
    <location>
        <begin position="338"/>
        <end position="350"/>
    </location>
</feature>
<dbReference type="Gene3D" id="1.25.10.10">
    <property type="entry name" value="Leucine-rich Repeat Variant"/>
    <property type="match status" value="1"/>
</dbReference>
<dbReference type="AlphaFoldDB" id="A0A183IG35"/>